<keyword evidence="5" id="KW-1185">Reference proteome</keyword>
<dbReference type="InterPro" id="IPR015915">
    <property type="entry name" value="Kelch-typ_b-propeller"/>
</dbReference>
<reference evidence="4 5" key="1">
    <citation type="submission" date="2018-08" db="EMBL/GenBank/DDBJ databases">
        <title>Genome and evolution of the arbuscular mycorrhizal fungus Diversispora epigaea (formerly Glomus versiforme) and its bacterial endosymbionts.</title>
        <authorList>
            <person name="Sun X."/>
            <person name="Fei Z."/>
            <person name="Harrison M."/>
        </authorList>
    </citation>
    <scope>NUCLEOTIDE SEQUENCE [LARGE SCALE GENOMIC DNA]</scope>
    <source>
        <strain evidence="4 5">IT104</strain>
    </source>
</reference>
<dbReference type="Proteomes" id="UP000266861">
    <property type="component" value="Unassembled WGS sequence"/>
</dbReference>
<dbReference type="PANTHER" id="PTHR46093">
    <property type="entry name" value="ACYL-COA-BINDING DOMAIN-CONTAINING PROTEIN 5"/>
    <property type="match status" value="1"/>
</dbReference>
<dbReference type="Gene3D" id="2.120.10.80">
    <property type="entry name" value="Kelch-type beta propeller"/>
    <property type="match status" value="2"/>
</dbReference>
<evidence type="ECO:0000256" key="1">
    <source>
        <dbReference type="ARBA" id="ARBA00022441"/>
    </source>
</evidence>
<accession>A0A397JMJ5</accession>
<keyword evidence="1" id="KW-0880">Kelch repeat</keyword>
<keyword evidence="2" id="KW-0677">Repeat</keyword>
<proteinExistence type="predicted"/>
<gene>
    <name evidence="4" type="ORF">Glove_40g162</name>
</gene>
<name>A0A397JMJ5_9GLOM</name>
<evidence type="ECO:0000313" key="4">
    <source>
        <dbReference type="EMBL" id="RHZ87196.1"/>
    </source>
</evidence>
<sequence>MYLIKIAAIRGGGTCFLVYKSKTLKNCVIINDRLLIIGGQNVTENTYELFYLNLSKSFDNTNNTNLPWNLIHEGDLPITTFSSTTVVSLDNSTIFLIGGYIVNKITLDYDFSNQVYTYNYLASKWTTPSITGIPIRQQMTGVIDNKGIIYIFGGLNVTNLTTLTTEVYNDMNTLDTSSMTWKTLNITDNLPPLNCDYSASILPNGIIVYFGGQDETDILVKMTNIKLFNTKKDEWSYMVATGDDVDPRWSFASVLTQDGYIIIFGGCTLDHTGINPKVAVLDTNKSPYEWSIPSSSKVNSLPSIYGHKANLYYNYAIITFGYDMDNDDYNSKIYLYDITNNTWVTRFDPPPSPSPSPSFSPSSSPPTPIFNSIPTSTPPKFLKPLLIGLGTGIENSSSRILRESFEECAIQLHHYTPQDEIDKGTIYLFANKELFAALHNLDEECLEKLNLEFERLREIM</sequence>
<dbReference type="AlphaFoldDB" id="A0A397JMJ5"/>
<evidence type="ECO:0000256" key="3">
    <source>
        <dbReference type="SAM" id="MobiDB-lite"/>
    </source>
</evidence>
<dbReference type="STRING" id="1348612.A0A397JMJ5"/>
<feature type="region of interest" description="Disordered" evidence="3">
    <location>
        <begin position="347"/>
        <end position="370"/>
    </location>
</feature>
<dbReference type="Pfam" id="PF24681">
    <property type="entry name" value="Kelch_KLHDC2_KLHL20_DRC7"/>
    <property type="match status" value="1"/>
</dbReference>
<comment type="caution">
    <text evidence="4">The sequence shown here is derived from an EMBL/GenBank/DDBJ whole genome shotgun (WGS) entry which is preliminary data.</text>
</comment>
<evidence type="ECO:0008006" key="6">
    <source>
        <dbReference type="Google" id="ProtNLM"/>
    </source>
</evidence>
<dbReference type="PANTHER" id="PTHR46093:SF18">
    <property type="entry name" value="FIBRONECTIN TYPE-III DOMAIN-CONTAINING PROTEIN"/>
    <property type="match status" value="1"/>
</dbReference>
<feature type="compositionally biased region" description="Pro residues" evidence="3">
    <location>
        <begin position="348"/>
        <end position="368"/>
    </location>
</feature>
<protein>
    <recommendedName>
        <fullName evidence="6">Galactose oxidase</fullName>
    </recommendedName>
</protein>
<organism evidence="4 5">
    <name type="scientific">Diversispora epigaea</name>
    <dbReference type="NCBI Taxonomy" id="1348612"/>
    <lineage>
        <taxon>Eukaryota</taxon>
        <taxon>Fungi</taxon>
        <taxon>Fungi incertae sedis</taxon>
        <taxon>Mucoromycota</taxon>
        <taxon>Glomeromycotina</taxon>
        <taxon>Glomeromycetes</taxon>
        <taxon>Diversisporales</taxon>
        <taxon>Diversisporaceae</taxon>
        <taxon>Diversispora</taxon>
    </lineage>
</organism>
<evidence type="ECO:0000313" key="5">
    <source>
        <dbReference type="Proteomes" id="UP000266861"/>
    </source>
</evidence>
<evidence type="ECO:0000256" key="2">
    <source>
        <dbReference type="ARBA" id="ARBA00022737"/>
    </source>
</evidence>
<dbReference type="OrthoDB" id="432528at2759"/>
<dbReference type="EMBL" id="PQFF01000038">
    <property type="protein sequence ID" value="RHZ87196.1"/>
    <property type="molecule type" value="Genomic_DNA"/>
</dbReference>
<dbReference type="SUPFAM" id="SSF117281">
    <property type="entry name" value="Kelch motif"/>
    <property type="match status" value="1"/>
</dbReference>